<dbReference type="PANTHER" id="PTHR43208">
    <property type="entry name" value="ABC TRANSPORTER SUBSTRATE-BINDING PROTEIN"/>
    <property type="match status" value="1"/>
</dbReference>
<organism evidence="3 4">
    <name type="scientific">Bipolaricaulis sibiricus</name>
    <dbReference type="NCBI Taxonomy" id="2501609"/>
    <lineage>
        <taxon>Bacteria</taxon>
        <taxon>Candidatus Bipolaricaulota</taxon>
        <taxon>Candidatus Bipolaricaulia</taxon>
        <taxon>Candidatus Bipolaricaulales</taxon>
        <taxon>Candidatus Bipolaricaulaceae</taxon>
        <taxon>Candidatus Bipolaricaulis</taxon>
    </lineage>
</organism>
<dbReference type="InterPro" id="IPR003760">
    <property type="entry name" value="PnrA-like"/>
</dbReference>
<accession>A0A410FU50</accession>
<proteinExistence type="predicted"/>
<dbReference type="PANTHER" id="PTHR43208:SF1">
    <property type="entry name" value="ABC TRANSPORTER SUBSTRATE-BINDING PROTEIN"/>
    <property type="match status" value="1"/>
</dbReference>
<sequence length="361" mass="39040">MRVNAWMTRFGWAAVMAGLFLGGMVVAAEPVLTIGLLLPGPKNDAGYNQSFYDAALEVGRNIPGIRLIVAEYVTDAEAESVMETMIRQGARLILPCGFPLQYPALAVAARHPNVVFMHPGGWEVRPNFSNFFATTQLHFYIMGVAAGLMTETNKIGFVAGMPLGYTLGNVNGFHLGARAVNPTVTTHVLFTFSWGDTTKEAAAAQALLDQGCDVITMHLDSPIAVIQTVEAAGKYTIGFMSLDARRYAPDGWITGLGLTWGKYFTESAQAVISGTWRTGFVRRGLAEGFLEIAPFGGRVPAEVREQVLAVAEDFKAGLIQPFKGPIRDQNGVVRIADGEVWGNEKMGDFDWFVEGIVGSPK</sequence>
<dbReference type="EMBL" id="CP034928">
    <property type="protein sequence ID" value="QAA76514.1"/>
    <property type="molecule type" value="Genomic_DNA"/>
</dbReference>
<dbReference type="SUPFAM" id="SSF53822">
    <property type="entry name" value="Periplasmic binding protein-like I"/>
    <property type="match status" value="1"/>
</dbReference>
<dbReference type="Proteomes" id="UP000287233">
    <property type="component" value="Chromosome"/>
</dbReference>
<dbReference type="CDD" id="cd19963">
    <property type="entry name" value="PBP1_BMP-like"/>
    <property type="match status" value="1"/>
</dbReference>
<evidence type="ECO:0000259" key="2">
    <source>
        <dbReference type="Pfam" id="PF02608"/>
    </source>
</evidence>
<feature type="domain" description="ABC transporter substrate-binding protein PnrA-like" evidence="2">
    <location>
        <begin position="33"/>
        <end position="293"/>
    </location>
</feature>
<dbReference type="KEGG" id="bih:BIP78_0748"/>
<gene>
    <name evidence="3" type="ORF">BIP78_0748</name>
</gene>
<reference evidence="4" key="1">
    <citation type="submission" date="2018-12" db="EMBL/GenBank/DDBJ databases">
        <title>Complete genome sequence of an uncultured bacterium of the candidate phylum Bipolaricaulota.</title>
        <authorList>
            <person name="Kadnikov V.V."/>
            <person name="Mardanov A.V."/>
            <person name="Beletsky A.V."/>
            <person name="Frank Y.A."/>
            <person name="Karnachuk O.V."/>
            <person name="Ravin N.V."/>
        </authorList>
    </citation>
    <scope>NUCLEOTIDE SEQUENCE [LARGE SCALE GENOMIC DNA]</scope>
</reference>
<dbReference type="Gene3D" id="3.40.50.2300">
    <property type="match status" value="2"/>
</dbReference>
<evidence type="ECO:0000313" key="3">
    <source>
        <dbReference type="EMBL" id="QAA76514.1"/>
    </source>
</evidence>
<dbReference type="InterPro" id="IPR052910">
    <property type="entry name" value="ABC-Purine-Binding"/>
</dbReference>
<protein>
    <recommendedName>
        <fullName evidence="2">ABC transporter substrate-binding protein PnrA-like domain-containing protein</fullName>
    </recommendedName>
</protein>
<keyword evidence="1" id="KW-0732">Signal</keyword>
<dbReference type="GO" id="GO:0005886">
    <property type="term" value="C:plasma membrane"/>
    <property type="evidence" value="ECO:0007669"/>
    <property type="project" value="InterPro"/>
</dbReference>
<evidence type="ECO:0000256" key="1">
    <source>
        <dbReference type="ARBA" id="ARBA00022729"/>
    </source>
</evidence>
<dbReference type="InterPro" id="IPR028082">
    <property type="entry name" value="Peripla_BP_I"/>
</dbReference>
<dbReference type="Pfam" id="PF02608">
    <property type="entry name" value="Bmp"/>
    <property type="match status" value="1"/>
</dbReference>
<dbReference type="AlphaFoldDB" id="A0A410FU50"/>
<name>A0A410FU50_BIPS1</name>
<evidence type="ECO:0000313" key="4">
    <source>
        <dbReference type="Proteomes" id="UP000287233"/>
    </source>
</evidence>